<protein>
    <submittedName>
        <fullName evidence="2">Uncharacterized protein</fullName>
    </submittedName>
</protein>
<dbReference type="Proteomes" id="UP000033671">
    <property type="component" value="Unassembled WGS sequence"/>
</dbReference>
<keyword evidence="1" id="KW-0472">Membrane</keyword>
<gene>
    <name evidence="2" type="ORF">OTSTA716_0758</name>
</gene>
<organism evidence="2 3">
    <name type="scientific">Orientia tsutsugamushi str. TA716</name>
    <dbReference type="NCBI Taxonomy" id="1359175"/>
    <lineage>
        <taxon>Bacteria</taxon>
        <taxon>Pseudomonadati</taxon>
        <taxon>Pseudomonadota</taxon>
        <taxon>Alphaproteobacteria</taxon>
        <taxon>Rickettsiales</taxon>
        <taxon>Rickettsiaceae</taxon>
        <taxon>Rickettsieae</taxon>
        <taxon>Orientia</taxon>
    </lineage>
</organism>
<proteinExistence type="predicted"/>
<keyword evidence="1" id="KW-0812">Transmembrane</keyword>
<reference evidence="2 3" key="1">
    <citation type="submission" date="2015-01" db="EMBL/GenBank/DDBJ databases">
        <title>Genome Sequencing of Rickettsiales.</title>
        <authorList>
            <person name="Daugherty S.C."/>
            <person name="Su Q."/>
            <person name="Abolude K."/>
            <person name="Beier-Sexton M."/>
            <person name="Carlyon J.A."/>
            <person name="Carter R."/>
            <person name="Day N.P."/>
            <person name="Dumler S.J."/>
            <person name="Dyachenko V."/>
            <person name="Godinez A."/>
            <person name="Kurtti T.J."/>
            <person name="Lichay M."/>
            <person name="Mullins K.E."/>
            <person name="Ott S."/>
            <person name="Pappas-Brown V."/>
            <person name="Paris D.H."/>
            <person name="Patel P."/>
            <person name="Richards A.L."/>
            <person name="Sadzewicz L."/>
            <person name="Sears K."/>
            <person name="Seidman D."/>
            <person name="Sengamalay N."/>
            <person name="Stenos J."/>
            <person name="Tallon L.J."/>
            <person name="Vincent G."/>
            <person name="Fraser C.M."/>
            <person name="Munderloh U."/>
            <person name="Dunning-Hotopp J.C."/>
        </authorList>
    </citation>
    <scope>NUCLEOTIDE SEQUENCE [LARGE SCALE GENOMIC DNA]</scope>
    <source>
        <strain evidence="2 3">TA716</strain>
    </source>
</reference>
<evidence type="ECO:0000313" key="3">
    <source>
        <dbReference type="Proteomes" id="UP000033671"/>
    </source>
</evidence>
<keyword evidence="1" id="KW-1133">Transmembrane helix</keyword>
<comment type="caution">
    <text evidence="2">The sequence shown here is derived from an EMBL/GenBank/DDBJ whole genome shotgun (WGS) entry which is preliminary data.</text>
</comment>
<evidence type="ECO:0000313" key="2">
    <source>
        <dbReference type="EMBL" id="KJV76490.1"/>
    </source>
</evidence>
<sequence>MRISIICKYVFKYLLLGINIIMCAFVVFIIAFNCLNIKKIGYNKVNEELHAFSE</sequence>
<dbReference type="EMBL" id="LAOA01000020">
    <property type="protein sequence ID" value="KJV76490.1"/>
    <property type="molecule type" value="Genomic_DNA"/>
</dbReference>
<accession>A0A0F3P814</accession>
<evidence type="ECO:0000256" key="1">
    <source>
        <dbReference type="SAM" id="Phobius"/>
    </source>
</evidence>
<dbReference type="AlphaFoldDB" id="A0A0F3P814"/>
<dbReference type="PATRIC" id="fig|1359175.3.peg.1281"/>
<feature type="transmembrane region" description="Helical" evidence="1">
    <location>
        <begin position="12"/>
        <end position="32"/>
    </location>
</feature>
<name>A0A0F3P814_ORITS</name>